<keyword evidence="1" id="KW-1133">Transmembrane helix</keyword>
<organism evidence="2">
    <name type="scientific">marine sediment metagenome</name>
    <dbReference type="NCBI Taxonomy" id="412755"/>
    <lineage>
        <taxon>unclassified sequences</taxon>
        <taxon>metagenomes</taxon>
        <taxon>ecological metagenomes</taxon>
    </lineage>
</organism>
<reference evidence="2" key="1">
    <citation type="journal article" date="2014" name="Front. Microbiol.">
        <title>High frequency of phylogenetically diverse reductive dehalogenase-homologous genes in deep subseafloor sedimentary metagenomes.</title>
        <authorList>
            <person name="Kawai M."/>
            <person name="Futagami T."/>
            <person name="Toyoda A."/>
            <person name="Takaki Y."/>
            <person name="Nishi S."/>
            <person name="Hori S."/>
            <person name="Arai W."/>
            <person name="Tsubouchi T."/>
            <person name="Morono Y."/>
            <person name="Uchiyama I."/>
            <person name="Ito T."/>
            <person name="Fujiyama A."/>
            <person name="Inagaki F."/>
            <person name="Takami H."/>
        </authorList>
    </citation>
    <scope>NUCLEOTIDE SEQUENCE</scope>
    <source>
        <strain evidence="2">Expedition CK06-06</strain>
    </source>
</reference>
<dbReference type="EMBL" id="BARU01018920">
    <property type="protein sequence ID" value="GAH61193.1"/>
    <property type="molecule type" value="Genomic_DNA"/>
</dbReference>
<evidence type="ECO:0000313" key="2">
    <source>
        <dbReference type="EMBL" id="GAH61193.1"/>
    </source>
</evidence>
<dbReference type="AlphaFoldDB" id="X1IUH7"/>
<keyword evidence="1" id="KW-0812">Transmembrane</keyword>
<keyword evidence="1" id="KW-0472">Membrane</keyword>
<feature type="non-terminal residue" evidence="2">
    <location>
        <position position="1"/>
    </location>
</feature>
<protein>
    <recommendedName>
        <fullName evidence="3">DUF2975 domain-containing protein</fullName>
    </recommendedName>
</protein>
<name>X1IUH7_9ZZZZ</name>
<comment type="caution">
    <text evidence="2">The sequence shown here is derived from an EMBL/GenBank/DDBJ whole genome shotgun (WGS) entry which is preliminary data.</text>
</comment>
<evidence type="ECO:0000256" key="1">
    <source>
        <dbReference type="SAM" id="Phobius"/>
    </source>
</evidence>
<accession>X1IUH7</accession>
<sequence>VTFIFLFTTINTIVLKCTMEIDTRTILFGIIVLVIAKIFIWGAEIKEEQDLTI</sequence>
<proteinExistence type="predicted"/>
<evidence type="ECO:0008006" key="3">
    <source>
        <dbReference type="Google" id="ProtNLM"/>
    </source>
</evidence>
<feature type="transmembrane region" description="Helical" evidence="1">
    <location>
        <begin position="25"/>
        <end position="43"/>
    </location>
</feature>
<gene>
    <name evidence="2" type="ORF">S03H2_31218</name>
</gene>